<reference evidence="6 7" key="1">
    <citation type="submission" date="2018-06" db="EMBL/GenBank/DDBJ databases">
        <title>A transcriptomic atlas of mushroom development highlights an independent origin of complex multicellularity.</title>
        <authorList>
            <consortium name="DOE Joint Genome Institute"/>
            <person name="Krizsan K."/>
            <person name="Almasi E."/>
            <person name="Merenyi Z."/>
            <person name="Sahu N."/>
            <person name="Viragh M."/>
            <person name="Koszo T."/>
            <person name="Mondo S."/>
            <person name="Kiss B."/>
            <person name="Balint B."/>
            <person name="Kues U."/>
            <person name="Barry K."/>
            <person name="Hegedus J.C."/>
            <person name="Henrissat B."/>
            <person name="Johnson J."/>
            <person name="Lipzen A."/>
            <person name="Ohm R."/>
            <person name="Nagy I."/>
            <person name="Pangilinan J."/>
            <person name="Yan J."/>
            <person name="Xiong Y."/>
            <person name="Grigoriev I.V."/>
            <person name="Hibbett D.S."/>
            <person name="Nagy L.G."/>
        </authorList>
    </citation>
    <scope>NUCLEOTIDE SEQUENCE [LARGE SCALE GENOMIC DNA]</scope>
    <source>
        <strain evidence="6 7">SZMC22713</strain>
    </source>
</reference>
<dbReference type="PROSITE" id="PS00108">
    <property type="entry name" value="PROTEIN_KINASE_ST"/>
    <property type="match status" value="1"/>
</dbReference>
<name>A0A4R5XGW8_9AGAM</name>
<dbReference type="PROSITE" id="PS00107">
    <property type="entry name" value="PROTEIN_KINASE_ATP"/>
    <property type="match status" value="1"/>
</dbReference>
<dbReference type="GO" id="GO:0004674">
    <property type="term" value="F:protein serine/threonine kinase activity"/>
    <property type="evidence" value="ECO:0007669"/>
    <property type="project" value="UniProtKB-KW"/>
</dbReference>
<feature type="non-terminal residue" evidence="6">
    <location>
        <position position="294"/>
    </location>
</feature>
<dbReference type="OrthoDB" id="541276at2759"/>
<dbReference type="InterPro" id="IPR008271">
    <property type="entry name" value="Ser/Thr_kinase_AS"/>
</dbReference>
<organism evidence="6 7">
    <name type="scientific">Rickenella mellea</name>
    <dbReference type="NCBI Taxonomy" id="50990"/>
    <lineage>
        <taxon>Eukaryota</taxon>
        <taxon>Fungi</taxon>
        <taxon>Dikarya</taxon>
        <taxon>Basidiomycota</taxon>
        <taxon>Agaricomycotina</taxon>
        <taxon>Agaricomycetes</taxon>
        <taxon>Hymenochaetales</taxon>
        <taxon>Rickenellaceae</taxon>
        <taxon>Rickenella</taxon>
    </lineage>
</organism>
<dbReference type="InterPro" id="IPR000719">
    <property type="entry name" value="Prot_kinase_dom"/>
</dbReference>
<dbReference type="STRING" id="50990.A0A4R5XGW8"/>
<keyword evidence="2 3" id="KW-0067">ATP-binding</keyword>
<dbReference type="InterPro" id="IPR011009">
    <property type="entry name" value="Kinase-like_dom_sf"/>
</dbReference>
<dbReference type="EMBL" id="ML170156">
    <property type="protein sequence ID" value="TDL29457.1"/>
    <property type="molecule type" value="Genomic_DNA"/>
</dbReference>
<comment type="similarity">
    <text evidence="4">Belongs to the protein kinase superfamily.</text>
</comment>
<dbReference type="GO" id="GO:0044773">
    <property type="term" value="P:mitotic DNA damage checkpoint signaling"/>
    <property type="evidence" value="ECO:0007669"/>
    <property type="project" value="TreeGrafter"/>
</dbReference>
<dbReference type="PANTHER" id="PTHR44167">
    <property type="entry name" value="OVARIAN-SPECIFIC SERINE/THREONINE-PROTEIN KINASE LOK-RELATED"/>
    <property type="match status" value="1"/>
</dbReference>
<evidence type="ECO:0000313" key="6">
    <source>
        <dbReference type="EMBL" id="TDL29457.1"/>
    </source>
</evidence>
<feature type="domain" description="Protein kinase" evidence="5">
    <location>
        <begin position="29"/>
        <end position="289"/>
    </location>
</feature>
<evidence type="ECO:0000256" key="1">
    <source>
        <dbReference type="ARBA" id="ARBA00022741"/>
    </source>
</evidence>
<dbReference type="Gene3D" id="1.10.510.10">
    <property type="entry name" value="Transferase(Phosphotransferase) domain 1"/>
    <property type="match status" value="1"/>
</dbReference>
<dbReference type="SMART" id="SM00220">
    <property type="entry name" value="S_TKc"/>
    <property type="match status" value="1"/>
</dbReference>
<feature type="binding site" evidence="3">
    <location>
        <position position="60"/>
    </location>
    <ligand>
        <name>ATP</name>
        <dbReference type="ChEBI" id="CHEBI:30616"/>
    </ligand>
</feature>
<dbReference type="VEuPathDB" id="FungiDB:BD410DRAFT_709692"/>
<sequence>MKTPRRTRTPVESKEIPSLVNRIIDNGRYVLQKRIGSGGYSVVYLAIDLHSVEKHEVAVKCLMHRTLSQQQKLYNEVLLHKSASHLAGVIDIYDTVEEDDFTFIILEYCSGGDLFSMVTEHRLYLGKDEYIRRVFLQLLETISSLHELGIYHRDLKPENVMCSRDGMKVKVADFGLATDSEHSDQFGSGSIYYMTPECIAGCYTDALPAYSTRASDIWALGVILVNLITSRSPWRCAMQSDPAFHRYTRDSNSLHEMLPISKAAFKFVDRIFRNHGNNLSLTDLRKEFLEIDSF</sequence>
<dbReference type="AlphaFoldDB" id="A0A4R5XGW8"/>
<dbReference type="Proteomes" id="UP000294933">
    <property type="component" value="Unassembled WGS sequence"/>
</dbReference>
<dbReference type="SUPFAM" id="SSF56112">
    <property type="entry name" value="Protein kinase-like (PK-like)"/>
    <property type="match status" value="1"/>
</dbReference>
<accession>A0A4R5XGW8</accession>
<dbReference type="PANTHER" id="PTHR44167:SF8">
    <property type="entry name" value="SERINE_THREONINE-PROTEIN KINASE RCK1"/>
    <property type="match status" value="1"/>
</dbReference>
<evidence type="ECO:0000256" key="2">
    <source>
        <dbReference type="ARBA" id="ARBA00022840"/>
    </source>
</evidence>
<keyword evidence="6" id="KW-0418">Kinase</keyword>
<dbReference type="Pfam" id="PF00069">
    <property type="entry name" value="Pkinase"/>
    <property type="match status" value="1"/>
</dbReference>
<keyword evidence="1 3" id="KW-0547">Nucleotide-binding</keyword>
<keyword evidence="6" id="KW-0808">Transferase</keyword>
<keyword evidence="7" id="KW-1185">Reference proteome</keyword>
<proteinExistence type="inferred from homology"/>
<evidence type="ECO:0000259" key="5">
    <source>
        <dbReference type="PROSITE" id="PS50011"/>
    </source>
</evidence>
<dbReference type="PROSITE" id="PS50011">
    <property type="entry name" value="PROTEIN_KINASE_DOM"/>
    <property type="match status" value="1"/>
</dbReference>
<gene>
    <name evidence="6" type="ORF">BD410DRAFT_709692</name>
</gene>
<dbReference type="GO" id="GO:0005524">
    <property type="term" value="F:ATP binding"/>
    <property type="evidence" value="ECO:0007669"/>
    <property type="project" value="UniProtKB-UniRule"/>
</dbReference>
<protein>
    <submittedName>
        <fullName evidence="6">Kinase-like protein</fullName>
    </submittedName>
</protein>
<evidence type="ECO:0000256" key="3">
    <source>
        <dbReference type="PROSITE-ProRule" id="PRU10141"/>
    </source>
</evidence>
<keyword evidence="4" id="KW-0723">Serine/threonine-protein kinase</keyword>
<evidence type="ECO:0000313" key="7">
    <source>
        <dbReference type="Proteomes" id="UP000294933"/>
    </source>
</evidence>
<evidence type="ECO:0000256" key="4">
    <source>
        <dbReference type="RuleBase" id="RU000304"/>
    </source>
</evidence>
<dbReference type="InterPro" id="IPR017441">
    <property type="entry name" value="Protein_kinase_ATP_BS"/>
</dbReference>
<dbReference type="GO" id="GO:0005634">
    <property type="term" value="C:nucleus"/>
    <property type="evidence" value="ECO:0007669"/>
    <property type="project" value="TreeGrafter"/>
</dbReference>